<feature type="compositionally biased region" description="Polar residues" evidence="1">
    <location>
        <begin position="490"/>
        <end position="505"/>
    </location>
</feature>
<feature type="compositionally biased region" description="Basic and acidic residues" evidence="1">
    <location>
        <begin position="60"/>
        <end position="69"/>
    </location>
</feature>
<reference evidence="3 4" key="1">
    <citation type="journal article" date="2019" name="Mol. Biol. Evol.">
        <title>Blast fungal genomes show frequent chromosomal changes, gene gains and losses, and effector gene turnover.</title>
        <authorList>
            <person name="Gomez Luciano L.B."/>
            <person name="Jason Tsai I."/>
            <person name="Chuma I."/>
            <person name="Tosa Y."/>
            <person name="Chen Y.H."/>
            <person name="Li J.Y."/>
            <person name="Li M.Y."/>
            <person name="Jade Lu M.Y."/>
            <person name="Nakayashiki H."/>
            <person name="Li W.H."/>
        </authorList>
    </citation>
    <scope>NUCLEOTIDE SEQUENCE [LARGE SCALE GENOMIC DNA]</scope>
    <source>
        <strain evidence="3">MZ5-1-6</strain>
    </source>
</reference>
<dbReference type="Pfam" id="PF13002">
    <property type="entry name" value="LDB19"/>
    <property type="match status" value="1"/>
</dbReference>
<dbReference type="GO" id="GO:0005886">
    <property type="term" value="C:plasma membrane"/>
    <property type="evidence" value="ECO:0007669"/>
    <property type="project" value="TreeGrafter"/>
</dbReference>
<dbReference type="InterPro" id="IPR014752">
    <property type="entry name" value="Arrestin-like_C"/>
</dbReference>
<dbReference type="AlphaFoldDB" id="A0A4V1C6C0"/>
<dbReference type="EMBL" id="CP034206">
    <property type="protein sequence ID" value="QBZ59355.1"/>
    <property type="molecule type" value="Genomic_DNA"/>
</dbReference>
<dbReference type="PANTHER" id="PTHR11188:SF76">
    <property type="entry name" value="PROTEIN LDB19"/>
    <property type="match status" value="1"/>
</dbReference>
<dbReference type="InterPro" id="IPR050357">
    <property type="entry name" value="Arrestin_domain-protein"/>
</dbReference>
<evidence type="ECO:0000259" key="2">
    <source>
        <dbReference type="Pfam" id="PF13002"/>
    </source>
</evidence>
<dbReference type="Gene3D" id="2.60.40.640">
    <property type="match status" value="1"/>
</dbReference>
<dbReference type="PANTHER" id="PTHR11188">
    <property type="entry name" value="ARRESTIN DOMAIN CONTAINING PROTEIN"/>
    <property type="match status" value="1"/>
</dbReference>
<organism evidence="3 4">
    <name type="scientific">Pyricularia oryzae</name>
    <name type="common">Rice blast fungus</name>
    <name type="synonym">Magnaporthe oryzae</name>
    <dbReference type="NCBI Taxonomy" id="318829"/>
    <lineage>
        <taxon>Eukaryota</taxon>
        <taxon>Fungi</taxon>
        <taxon>Dikarya</taxon>
        <taxon>Ascomycota</taxon>
        <taxon>Pezizomycotina</taxon>
        <taxon>Sordariomycetes</taxon>
        <taxon>Sordariomycetidae</taxon>
        <taxon>Magnaporthales</taxon>
        <taxon>Pyriculariaceae</taxon>
        <taxon>Pyricularia</taxon>
    </lineage>
</organism>
<dbReference type="Proteomes" id="UP000294847">
    <property type="component" value="Chromosome 3"/>
</dbReference>
<evidence type="ECO:0000313" key="3">
    <source>
        <dbReference type="EMBL" id="QBZ59355.1"/>
    </source>
</evidence>
<protein>
    <recommendedName>
        <fullName evidence="2">LDB19 N-terminal domain-containing protein</fullName>
    </recommendedName>
</protein>
<dbReference type="InterPro" id="IPR024391">
    <property type="entry name" value="LDB19_N"/>
</dbReference>
<accession>A0A4V1C6C0</accession>
<feature type="region of interest" description="Disordered" evidence="1">
    <location>
        <begin position="22"/>
        <end position="73"/>
    </location>
</feature>
<evidence type="ECO:0000313" key="4">
    <source>
        <dbReference type="Proteomes" id="UP000294847"/>
    </source>
</evidence>
<feature type="domain" description="LDB19 N-terminal" evidence="2">
    <location>
        <begin position="149"/>
        <end position="320"/>
    </location>
</feature>
<name>A0A4V1C6C0_PYROR</name>
<dbReference type="GO" id="GO:0005829">
    <property type="term" value="C:cytosol"/>
    <property type="evidence" value="ECO:0007669"/>
    <property type="project" value="TreeGrafter"/>
</dbReference>
<gene>
    <name evidence="3" type="ORF">PoMZ_04316</name>
</gene>
<dbReference type="GO" id="GO:0031625">
    <property type="term" value="F:ubiquitin protein ligase binding"/>
    <property type="evidence" value="ECO:0007669"/>
    <property type="project" value="TreeGrafter"/>
</dbReference>
<dbReference type="GO" id="GO:0030674">
    <property type="term" value="F:protein-macromolecule adaptor activity"/>
    <property type="evidence" value="ECO:0007669"/>
    <property type="project" value="TreeGrafter"/>
</dbReference>
<evidence type="ECO:0000256" key="1">
    <source>
        <dbReference type="SAM" id="MobiDB-lite"/>
    </source>
</evidence>
<dbReference type="GO" id="GO:0070086">
    <property type="term" value="P:ubiquitin-dependent endocytosis"/>
    <property type="evidence" value="ECO:0007669"/>
    <property type="project" value="TreeGrafter"/>
</dbReference>
<feature type="region of interest" description="Disordered" evidence="1">
    <location>
        <begin position="490"/>
        <end position="514"/>
    </location>
</feature>
<dbReference type="FunFam" id="2.60.40.640:FF:000063">
    <property type="entry name" value="Arrestin"/>
    <property type="match status" value="1"/>
</dbReference>
<sequence length="514" mass="56582">MPHRVANFLRTSTHTLETQLAAGFKRQKSPPQTPRHSRSASPSYASSINEEAEESGVMTPERHESSSEGHHHHRLSLNGLGQLIRGTKDLHIHQHSNQAATLNLKVESPPLVLYGDASTSTGALFSGSMHMELKEDVPIESFTGTLRIHVTQKRPFTAHCHDCAHQYTELQSWSFLKAPLVLTKGSHYFPFSFLLGGHLPATMDGPLVNIAYEFHAEATPAQGHGPSIKFDKNIEVKRSQPEAEVPHHSIRVFPPIDVKSSAHYPQVIHPLGVNTLSLRLDGIAKSNPTCGTVEFWKLKKLSWKLEEKSKVIAPACEKHAPKDETISDDASPAKKGLERTDSRIIGEQTYFKGWKSNYSSADDATVEMEFDWGLSKKLESDLAKSKKHRRYVCDTKCADGTEVTHQLEIEMVVSQEYAPAKKLDMVTQTGVGRIMRMHFNVILTEPSGLGISWDNEAPPIYSMVPASPPAYCGSEGSTDDLDLSNIETLLGGSSPTSPILRSPPTSYAEASGSV</sequence>
<proteinExistence type="predicted"/>
<dbReference type="VEuPathDB" id="FungiDB:M_BR32_EuGene_00048601"/>